<comment type="caution">
    <text evidence="2">The sequence shown here is derived from an EMBL/GenBank/DDBJ whole genome shotgun (WGS) entry which is preliminary data.</text>
</comment>
<evidence type="ECO:0000313" key="2">
    <source>
        <dbReference type="EMBL" id="GAA2108782.1"/>
    </source>
</evidence>
<organism evidence="2 3">
    <name type="scientific">Streptomyces synnematoformans</name>
    <dbReference type="NCBI Taxonomy" id="415721"/>
    <lineage>
        <taxon>Bacteria</taxon>
        <taxon>Bacillati</taxon>
        <taxon>Actinomycetota</taxon>
        <taxon>Actinomycetes</taxon>
        <taxon>Kitasatosporales</taxon>
        <taxon>Streptomycetaceae</taxon>
        <taxon>Streptomyces</taxon>
    </lineage>
</organism>
<protein>
    <recommendedName>
        <fullName evidence="4">Secreted protein</fullName>
    </recommendedName>
</protein>
<keyword evidence="1" id="KW-0812">Transmembrane</keyword>
<keyword evidence="1" id="KW-0472">Membrane</keyword>
<evidence type="ECO:0000313" key="3">
    <source>
        <dbReference type="Proteomes" id="UP001500443"/>
    </source>
</evidence>
<evidence type="ECO:0008006" key="4">
    <source>
        <dbReference type="Google" id="ProtNLM"/>
    </source>
</evidence>
<sequence>MSVLEFISSLKWPITVLLLATAGYVIVKRDTRLRAFLKYVISNHDMRMSALGMDMELTRAESAAESAAEIAAQPDHQLDAIANEGGFTVGPEGHRVAFESPNTRELRREAIEEVMRESAEWGWHLSRMGFKRPPIPEILWTEDGKPRITYGRSEHPTDTEKQLMNRLHEWQARRRVQGE</sequence>
<feature type="transmembrane region" description="Helical" evidence="1">
    <location>
        <begin position="6"/>
        <end position="27"/>
    </location>
</feature>
<keyword evidence="1" id="KW-1133">Transmembrane helix</keyword>
<proteinExistence type="predicted"/>
<keyword evidence="3" id="KW-1185">Reference proteome</keyword>
<accession>A0ABN2XD10</accession>
<dbReference type="Proteomes" id="UP001500443">
    <property type="component" value="Unassembled WGS sequence"/>
</dbReference>
<name>A0ABN2XD10_9ACTN</name>
<reference evidence="2 3" key="1">
    <citation type="journal article" date="2019" name="Int. J. Syst. Evol. Microbiol.">
        <title>The Global Catalogue of Microorganisms (GCM) 10K type strain sequencing project: providing services to taxonomists for standard genome sequencing and annotation.</title>
        <authorList>
            <consortium name="The Broad Institute Genomics Platform"/>
            <consortium name="The Broad Institute Genome Sequencing Center for Infectious Disease"/>
            <person name="Wu L."/>
            <person name="Ma J."/>
        </authorList>
    </citation>
    <scope>NUCLEOTIDE SEQUENCE [LARGE SCALE GENOMIC DNA]</scope>
    <source>
        <strain evidence="2 3">JCM 15481</strain>
    </source>
</reference>
<gene>
    <name evidence="2" type="ORF">GCM10009802_04790</name>
</gene>
<dbReference type="EMBL" id="BAAAPF010000004">
    <property type="protein sequence ID" value="GAA2108782.1"/>
    <property type="molecule type" value="Genomic_DNA"/>
</dbReference>
<evidence type="ECO:0000256" key="1">
    <source>
        <dbReference type="SAM" id="Phobius"/>
    </source>
</evidence>
<dbReference type="RefSeq" id="WP_344287345.1">
    <property type="nucleotide sequence ID" value="NZ_BAAAPF010000004.1"/>
</dbReference>